<gene>
    <name evidence="1" type="ORF">NCTC10211_02108</name>
</gene>
<evidence type="ECO:0000313" key="1">
    <source>
        <dbReference type="EMBL" id="SUI47399.1"/>
    </source>
</evidence>
<dbReference type="InterPro" id="IPR021269">
    <property type="entry name" value="DUF2848"/>
</dbReference>
<accession>A0A379YMY0</accession>
<sequence>MRLTFTLPESCGAATLNVEIDHLVIAGWTGRDREAILHHIRELAELGVPQPSAIPLFYRVAANQLSQQETIEVIGNATSGEVEPLIFAHRGELFVSLASDHTDRQLEAHSVALSKQICVKPVARAAWPLQEVLEHWDSLILRSWIREEGEWRLYQQGCLAALRTPGDLLERYFTGMQPPECGLAQPQNARRVGDDLRHGGGDRRHSAGWRVSHGTGGRRAWANHQSSLPQHRTAGGGVMKKLTLMQATAGLASG</sequence>
<dbReference type="AlphaFoldDB" id="A0A379YMY0"/>
<reference evidence="1 2" key="1">
    <citation type="submission" date="2018-06" db="EMBL/GenBank/DDBJ databases">
        <authorList>
            <consortium name="Pathogen Informatics"/>
            <person name="Doyle S."/>
        </authorList>
    </citation>
    <scope>NUCLEOTIDE SEQUENCE [LARGE SCALE GENOMIC DNA]</scope>
    <source>
        <strain evidence="1 2">NCTC10211</strain>
    </source>
</reference>
<name>A0A379YMY0_SERMA</name>
<dbReference type="Pfam" id="PF11010">
    <property type="entry name" value="DUF2848"/>
    <property type="match status" value="1"/>
</dbReference>
<dbReference type="EMBL" id="UGYK01000002">
    <property type="protein sequence ID" value="SUI47399.1"/>
    <property type="molecule type" value="Genomic_DNA"/>
</dbReference>
<organism evidence="1 2">
    <name type="scientific">Serratia marcescens</name>
    <dbReference type="NCBI Taxonomy" id="615"/>
    <lineage>
        <taxon>Bacteria</taxon>
        <taxon>Pseudomonadati</taxon>
        <taxon>Pseudomonadota</taxon>
        <taxon>Gammaproteobacteria</taxon>
        <taxon>Enterobacterales</taxon>
        <taxon>Yersiniaceae</taxon>
        <taxon>Serratia</taxon>
    </lineage>
</organism>
<dbReference type="Proteomes" id="UP000254765">
    <property type="component" value="Unassembled WGS sequence"/>
</dbReference>
<evidence type="ECO:0000313" key="2">
    <source>
        <dbReference type="Proteomes" id="UP000254765"/>
    </source>
</evidence>
<proteinExistence type="predicted"/>
<protein>
    <submittedName>
        <fullName evidence="1">Protein of uncharacterized function (DUF2848)</fullName>
    </submittedName>
</protein>